<feature type="region of interest" description="Disordered" evidence="1">
    <location>
        <begin position="1"/>
        <end position="47"/>
    </location>
</feature>
<feature type="compositionally biased region" description="Basic and acidic residues" evidence="1">
    <location>
        <begin position="1"/>
        <end position="14"/>
    </location>
</feature>
<name>A0ABR3Q1L4_9TREE</name>
<proteinExistence type="predicted"/>
<dbReference type="RefSeq" id="XP_069208539.1">
    <property type="nucleotide sequence ID" value="XM_069353897.1"/>
</dbReference>
<keyword evidence="3" id="KW-1185">Reference proteome</keyword>
<sequence length="118" mass="12778">MFFHFEAHSDDSRPATKAKLPPAIEPSHNPEPKPVSVKAKPAATTESAWSKGYSLEFWGSSDRASLDARTAQRKAEAARHQAAGVPGELNVYTIGLVFGTFAVLEAKGKLSEVLWEKA</sequence>
<reference evidence="2 3" key="1">
    <citation type="submission" date="2023-08" db="EMBL/GenBank/DDBJ databases">
        <title>Annotated Genome Sequence of Vanrija albida AlHP1.</title>
        <authorList>
            <person name="Herzog R."/>
        </authorList>
    </citation>
    <scope>NUCLEOTIDE SEQUENCE [LARGE SCALE GENOMIC DNA]</scope>
    <source>
        <strain evidence="2 3">AlHP1</strain>
    </source>
</reference>
<accession>A0ABR3Q1L4</accession>
<protein>
    <submittedName>
        <fullName evidence="2">Uncharacterized protein</fullName>
    </submittedName>
</protein>
<dbReference type="GeneID" id="95986451"/>
<evidence type="ECO:0000313" key="3">
    <source>
        <dbReference type="Proteomes" id="UP001565368"/>
    </source>
</evidence>
<gene>
    <name evidence="2" type="ORF">Q8F55_005408</name>
</gene>
<evidence type="ECO:0000313" key="2">
    <source>
        <dbReference type="EMBL" id="KAL1408595.1"/>
    </source>
</evidence>
<dbReference type="EMBL" id="JBBXJM010000004">
    <property type="protein sequence ID" value="KAL1408595.1"/>
    <property type="molecule type" value="Genomic_DNA"/>
</dbReference>
<organism evidence="2 3">
    <name type="scientific">Vanrija albida</name>
    <dbReference type="NCBI Taxonomy" id="181172"/>
    <lineage>
        <taxon>Eukaryota</taxon>
        <taxon>Fungi</taxon>
        <taxon>Dikarya</taxon>
        <taxon>Basidiomycota</taxon>
        <taxon>Agaricomycotina</taxon>
        <taxon>Tremellomycetes</taxon>
        <taxon>Trichosporonales</taxon>
        <taxon>Trichosporonaceae</taxon>
        <taxon>Vanrija</taxon>
    </lineage>
</organism>
<evidence type="ECO:0000256" key="1">
    <source>
        <dbReference type="SAM" id="MobiDB-lite"/>
    </source>
</evidence>
<comment type="caution">
    <text evidence="2">The sequence shown here is derived from an EMBL/GenBank/DDBJ whole genome shotgun (WGS) entry which is preliminary data.</text>
</comment>
<dbReference type="Proteomes" id="UP001565368">
    <property type="component" value="Unassembled WGS sequence"/>
</dbReference>